<dbReference type="Pfam" id="PF07790">
    <property type="entry name" value="Pilin_N"/>
    <property type="match status" value="1"/>
</dbReference>
<evidence type="ECO:0000256" key="1">
    <source>
        <dbReference type="SAM" id="Phobius"/>
    </source>
</evidence>
<dbReference type="InterPro" id="IPR012859">
    <property type="entry name" value="Pilin_N_archaeal"/>
</dbReference>
<keyword evidence="6" id="KW-1185">Reference proteome</keyword>
<dbReference type="PANTHER" id="PTHR38138:SF1">
    <property type="entry name" value="ARCHAEAL TYPE IV PILIN N-TERMINAL DOMAIN-CONTAINING PROTEIN"/>
    <property type="match status" value="1"/>
</dbReference>
<evidence type="ECO:0000313" key="6">
    <source>
        <dbReference type="Proteomes" id="UP000069906"/>
    </source>
</evidence>
<dbReference type="Proteomes" id="UP000060390">
    <property type="component" value="Chromosome"/>
</dbReference>
<keyword evidence="1" id="KW-1133">Transmembrane helix</keyword>
<dbReference type="RefSeq" id="WP_050048799.1">
    <property type="nucleotide sequence ID" value="NZ_CP008874.1"/>
</dbReference>
<dbReference type="STRING" id="1604004.HLASA_1623"/>
<dbReference type="KEGG" id="hsu:HLASF_1636"/>
<evidence type="ECO:0000313" key="3">
    <source>
        <dbReference type="EMBL" id="AKH98112.1"/>
    </source>
</evidence>
<dbReference type="GeneID" id="26010959"/>
<evidence type="ECO:0000313" key="4">
    <source>
        <dbReference type="EMBL" id="ALG82506.1"/>
    </source>
</evidence>
<protein>
    <recommendedName>
        <fullName evidence="2">Archaeal Type IV pilin N-terminal domain-containing protein</fullName>
    </recommendedName>
</protein>
<proteinExistence type="predicted"/>
<dbReference type="PATRIC" id="fig|1604004.4.peg.1711"/>
<feature type="transmembrane region" description="Helical" evidence="1">
    <location>
        <begin position="12"/>
        <end position="40"/>
    </location>
</feature>
<gene>
    <name evidence="4" type="ORF">HLASA_1623</name>
    <name evidence="3" type="ORF">HLASF_1636</name>
</gene>
<keyword evidence="1" id="KW-0472">Membrane</keyword>
<dbReference type="EMBL" id="CP011564">
    <property type="protein sequence ID" value="ALG82506.1"/>
    <property type="molecule type" value="Genomic_DNA"/>
</dbReference>
<evidence type="ECO:0000313" key="5">
    <source>
        <dbReference type="Proteomes" id="UP000060390"/>
    </source>
</evidence>
<dbReference type="InterPro" id="IPR013373">
    <property type="entry name" value="Flagellin/pilin_N_arc"/>
</dbReference>
<keyword evidence="1" id="KW-0812">Transmembrane</keyword>
<dbReference type="EMBL" id="CP008874">
    <property type="protein sequence ID" value="AKH98112.1"/>
    <property type="molecule type" value="Genomic_DNA"/>
</dbReference>
<evidence type="ECO:0000259" key="2">
    <source>
        <dbReference type="Pfam" id="PF07790"/>
    </source>
</evidence>
<reference evidence="3 6" key="1">
    <citation type="journal article" date="2015" name="ISME J.">
        <title>Elemental sulfur and acetate can support life of a novel strictly anaerobic haloarchaeon.</title>
        <authorList>
            <person name="Sorokin D.Y."/>
            <person name="Kublanov I.V."/>
            <person name="Gavrilov S.N."/>
            <person name="Rojo D."/>
            <person name="Roman P."/>
            <person name="Golyshin P.N."/>
            <person name="Slepak V.Z."/>
            <person name="Smedile F."/>
            <person name="Ferrer M."/>
            <person name="Messina E."/>
            <person name="La Cono V."/>
            <person name="Yakimov M.M."/>
        </authorList>
    </citation>
    <scope>NUCLEOTIDE SEQUENCE [LARGE SCALE GENOMIC DNA]</scope>
    <source>
        <strain evidence="3 6">HSR2</strain>
    </source>
</reference>
<organism evidence="3 6">
    <name type="scientific">Halanaeroarchaeum sulfurireducens</name>
    <dbReference type="NCBI Taxonomy" id="1604004"/>
    <lineage>
        <taxon>Archaea</taxon>
        <taxon>Methanobacteriati</taxon>
        <taxon>Methanobacteriota</taxon>
        <taxon>Stenosarchaea group</taxon>
        <taxon>Halobacteria</taxon>
        <taxon>Halobacteriales</taxon>
        <taxon>Halobacteriaceae</taxon>
        <taxon>Halanaeroarchaeum</taxon>
    </lineage>
</organism>
<sequence>MKLQELTDSDRGVSPVIGVILMVAITVILAAVIGTFVLGLGENVSSTAPQAQLTMSADASTDNITVEHKGGDAIIASEIKVKVSNESKSVTYTPTNNEELTVGDQGVINTTNNGDGPEVYWPDSTNVSGDDTIDLVTSYDDPYTVQIIHTESDQLIADQTVRP</sequence>
<dbReference type="NCBIfam" id="TIGR02537">
    <property type="entry name" value="arch_flag_Nterm"/>
    <property type="match status" value="1"/>
</dbReference>
<dbReference type="OrthoDB" id="118020at2157"/>
<reference evidence="4 5" key="3">
    <citation type="journal article" date="2016" name="Stand. Genomic Sci.">
        <title>Complete genome sequence of 'Halanaeroarchaeum sulfurireducens' M27-SA2, a sulfur-reducing and acetate-oxidizing haloarchaeon from the deep-sea hypersaline anoxic lake Medee.</title>
        <authorList>
            <person name="Messina E."/>
            <person name="Sorokin D.Y."/>
            <person name="Kublanov I.V."/>
            <person name="Toshchakov S."/>
            <person name="Lopatina A."/>
            <person name="Arcadi E."/>
            <person name="Smedile F."/>
            <person name="La Spada G."/>
            <person name="La Cono V."/>
            <person name="Yakimov M.M."/>
        </authorList>
    </citation>
    <scope>NUCLEOTIDE SEQUENCE [LARGE SCALE GENOMIC DNA]</scope>
    <source>
        <strain evidence="4 5">M27-SA2</strain>
    </source>
</reference>
<reference evidence="5" key="2">
    <citation type="submission" date="2015-05" db="EMBL/GenBank/DDBJ databases">
        <title>Complete genome sequence of Halanaeroarchaeum sulfurireducens type strain M27-SA2, a sulfate-reducer haloarchaeon from marine anoxic lake Medee.</title>
        <authorList>
            <person name="Messina E."/>
            <person name="Kublanov I.V."/>
            <person name="Toshchakov S."/>
            <person name="Arcadi E."/>
            <person name="La Spada G."/>
            <person name="La Cono V."/>
            <person name="Yakimov M.M."/>
        </authorList>
    </citation>
    <scope>NUCLEOTIDE SEQUENCE [LARGE SCALE GENOMIC DNA]</scope>
    <source>
        <strain evidence="5">M27-SA2</strain>
    </source>
</reference>
<dbReference type="KEGG" id="hsf:HLASA_1623"/>
<dbReference type="AlphaFoldDB" id="A0A0F7PBP4"/>
<dbReference type="PANTHER" id="PTHR38138">
    <property type="entry name" value="VNG6441H"/>
    <property type="match status" value="1"/>
</dbReference>
<dbReference type="Proteomes" id="UP000069906">
    <property type="component" value="Chromosome"/>
</dbReference>
<name>A0A0F7PBP4_9EURY</name>
<feature type="domain" description="Archaeal Type IV pilin N-terminal" evidence="2">
    <location>
        <begin position="11"/>
        <end position="87"/>
    </location>
</feature>
<dbReference type="HOGENOM" id="CLU_116126_1_0_2"/>
<accession>A0A0F7PBP4</accession>